<dbReference type="EMBL" id="KL142389">
    <property type="protein sequence ID" value="KDR72457.1"/>
    <property type="molecule type" value="Genomic_DNA"/>
</dbReference>
<evidence type="ECO:0000313" key="2">
    <source>
        <dbReference type="Proteomes" id="UP000027222"/>
    </source>
</evidence>
<name>A0A067SR36_GALM3</name>
<keyword evidence="2" id="KW-1185">Reference proteome</keyword>
<evidence type="ECO:0000313" key="1">
    <source>
        <dbReference type="EMBL" id="KDR72457.1"/>
    </source>
</evidence>
<reference evidence="2" key="1">
    <citation type="journal article" date="2014" name="Proc. Natl. Acad. Sci. U.S.A.">
        <title>Extensive sampling of basidiomycete genomes demonstrates inadequacy of the white-rot/brown-rot paradigm for wood decay fungi.</title>
        <authorList>
            <person name="Riley R."/>
            <person name="Salamov A.A."/>
            <person name="Brown D.W."/>
            <person name="Nagy L.G."/>
            <person name="Floudas D."/>
            <person name="Held B.W."/>
            <person name="Levasseur A."/>
            <person name="Lombard V."/>
            <person name="Morin E."/>
            <person name="Otillar R."/>
            <person name="Lindquist E.A."/>
            <person name="Sun H."/>
            <person name="LaButti K.M."/>
            <person name="Schmutz J."/>
            <person name="Jabbour D."/>
            <person name="Luo H."/>
            <person name="Baker S.E."/>
            <person name="Pisabarro A.G."/>
            <person name="Walton J.D."/>
            <person name="Blanchette R.A."/>
            <person name="Henrissat B."/>
            <person name="Martin F."/>
            <person name="Cullen D."/>
            <person name="Hibbett D.S."/>
            <person name="Grigoriev I.V."/>
        </authorList>
    </citation>
    <scope>NUCLEOTIDE SEQUENCE [LARGE SCALE GENOMIC DNA]</scope>
    <source>
        <strain evidence="2">CBS 339.88</strain>
    </source>
</reference>
<dbReference type="AlphaFoldDB" id="A0A067SR36"/>
<proteinExistence type="predicted"/>
<accession>A0A067SR36</accession>
<dbReference type="Proteomes" id="UP000027222">
    <property type="component" value="Unassembled WGS sequence"/>
</dbReference>
<gene>
    <name evidence="1" type="ORF">GALMADRAFT_143288</name>
</gene>
<protein>
    <submittedName>
        <fullName evidence="1">Uncharacterized protein</fullName>
    </submittedName>
</protein>
<dbReference type="HOGENOM" id="CLU_1635518_0_0_1"/>
<sequence length="162" mass="16821">MGAVAIGGMGREGGWEPAGTGWALTNTTSTHTFTPDDDVCRPTVTVVAALPQPFSVCGYAAGTFSRHRCSSSFNPSPRAALLPPHSSSCPSSRAAVSQYRRWWEEPNLKQHLPSCQQKTFTVFGPAARVAIPLPAAGAASTVAPAALSLISAASATWSYSGS</sequence>
<organism evidence="1 2">
    <name type="scientific">Galerina marginata (strain CBS 339.88)</name>
    <dbReference type="NCBI Taxonomy" id="685588"/>
    <lineage>
        <taxon>Eukaryota</taxon>
        <taxon>Fungi</taxon>
        <taxon>Dikarya</taxon>
        <taxon>Basidiomycota</taxon>
        <taxon>Agaricomycotina</taxon>
        <taxon>Agaricomycetes</taxon>
        <taxon>Agaricomycetidae</taxon>
        <taxon>Agaricales</taxon>
        <taxon>Agaricineae</taxon>
        <taxon>Strophariaceae</taxon>
        <taxon>Galerina</taxon>
    </lineage>
</organism>